<proteinExistence type="inferred from homology"/>
<evidence type="ECO:0000256" key="3">
    <source>
        <dbReference type="ARBA" id="ARBA00001522"/>
    </source>
</evidence>
<dbReference type="PIRSF" id="PIRSF006135">
    <property type="entry name" value="CobU"/>
    <property type="match status" value="1"/>
</dbReference>
<keyword evidence="13 18" id="KW-0418">Kinase</keyword>
<dbReference type="GO" id="GO:0009236">
    <property type="term" value="P:cobalamin biosynthetic process"/>
    <property type="evidence" value="ECO:0007669"/>
    <property type="project" value="UniProtKB-KW"/>
</dbReference>
<dbReference type="PANTHER" id="PTHR34848">
    <property type="match status" value="1"/>
</dbReference>
<gene>
    <name evidence="18" type="ORF">MNBD_GAMMA03-1275</name>
</gene>
<dbReference type="NCBIfam" id="NF004469">
    <property type="entry name" value="PRK05800.1"/>
    <property type="match status" value="1"/>
</dbReference>
<dbReference type="InterPro" id="IPR027417">
    <property type="entry name" value="P-loop_NTPase"/>
</dbReference>
<organism evidence="18">
    <name type="scientific">hydrothermal vent metagenome</name>
    <dbReference type="NCBI Taxonomy" id="652676"/>
    <lineage>
        <taxon>unclassified sequences</taxon>
        <taxon>metagenomes</taxon>
        <taxon>ecological metagenomes</taxon>
    </lineage>
</organism>
<evidence type="ECO:0000256" key="6">
    <source>
        <dbReference type="ARBA" id="ARBA00005159"/>
    </source>
</evidence>
<keyword evidence="14" id="KW-0067">ATP-binding</keyword>
<dbReference type="GO" id="GO:0043752">
    <property type="term" value="F:adenosylcobinamide kinase activity"/>
    <property type="evidence" value="ECO:0007669"/>
    <property type="project" value="UniProtKB-EC"/>
</dbReference>
<comment type="pathway">
    <text evidence="5">Cofactor biosynthesis; adenosylcobalamin biosynthesis; adenosylcobalamin from cob(II)yrinate a,c-diamide: step 6/7.</text>
</comment>
<evidence type="ECO:0000313" key="18">
    <source>
        <dbReference type="EMBL" id="VAW45757.1"/>
    </source>
</evidence>
<dbReference type="Gene3D" id="3.40.50.300">
    <property type="entry name" value="P-loop containing nucleotide triphosphate hydrolases"/>
    <property type="match status" value="1"/>
</dbReference>
<evidence type="ECO:0000256" key="16">
    <source>
        <dbReference type="ARBA" id="ARBA00029570"/>
    </source>
</evidence>
<comment type="catalytic activity">
    <reaction evidence="2">
        <text>adenosylcob(III)inamide phosphate + GTP + H(+) = adenosylcob(III)inamide-GDP + diphosphate</text>
        <dbReference type="Rhea" id="RHEA:22712"/>
        <dbReference type="ChEBI" id="CHEBI:15378"/>
        <dbReference type="ChEBI" id="CHEBI:33019"/>
        <dbReference type="ChEBI" id="CHEBI:37565"/>
        <dbReference type="ChEBI" id="CHEBI:58502"/>
        <dbReference type="ChEBI" id="CHEBI:60487"/>
        <dbReference type="EC" id="2.7.7.62"/>
    </reaction>
</comment>
<evidence type="ECO:0000256" key="2">
    <source>
        <dbReference type="ARBA" id="ARBA00000711"/>
    </source>
</evidence>
<dbReference type="PANTHER" id="PTHR34848:SF1">
    <property type="entry name" value="BIFUNCTIONAL ADENOSYLCOBALAMIN BIOSYNTHESIS PROTEIN COBU"/>
    <property type="match status" value="1"/>
</dbReference>
<comment type="catalytic activity">
    <reaction evidence="3">
        <text>adenosylcob(III)inamide + GTP = adenosylcob(III)inamide phosphate + GDP + H(+)</text>
        <dbReference type="Rhea" id="RHEA:15765"/>
        <dbReference type="ChEBI" id="CHEBI:2480"/>
        <dbReference type="ChEBI" id="CHEBI:15378"/>
        <dbReference type="ChEBI" id="CHEBI:37565"/>
        <dbReference type="ChEBI" id="CHEBI:58189"/>
        <dbReference type="ChEBI" id="CHEBI:58502"/>
        <dbReference type="EC" id="2.7.1.156"/>
    </reaction>
</comment>
<dbReference type="EMBL" id="UOFC01000074">
    <property type="protein sequence ID" value="VAW45757.1"/>
    <property type="molecule type" value="Genomic_DNA"/>
</dbReference>
<keyword evidence="10" id="KW-0169">Cobalamin biosynthesis</keyword>
<dbReference type="SUPFAM" id="SSF52540">
    <property type="entry name" value="P-loop containing nucleoside triphosphate hydrolases"/>
    <property type="match status" value="1"/>
</dbReference>
<dbReference type="AlphaFoldDB" id="A0A3B0W4W3"/>
<dbReference type="InterPro" id="IPR003203">
    <property type="entry name" value="CobU/CobP"/>
</dbReference>
<keyword evidence="11 18" id="KW-0808">Transferase</keyword>
<dbReference type="GO" id="GO:0005524">
    <property type="term" value="F:ATP binding"/>
    <property type="evidence" value="ECO:0007669"/>
    <property type="project" value="UniProtKB-KW"/>
</dbReference>
<evidence type="ECO:0000256" key="17">
    <source>
        <dbReference type="ARBA" id="ARBA00030571"/>
    </source>
</evidence>
<evidence type="ECO:0000256" key="11">
    <source>
        <dbReference type="ARBA" id="ARBA00022679"/>
    </source>
</evidence>
<comment type="function">
    <text evidence="4">Catalyzes ATP-dependent phosphorylation of adenosylcobinamide and addition of GMP to adenosylcobinamide phosphate.</text>
</comment>
<evidence type="ECO:0000256" key="1">
    <source>
        <dbReference type="ARBA" id="ARBA00000312"/>
    </source>
</evidence>
<evidence type="ECO:0000256" key="4">
    <source>
        <dbReference type="ARBA" id="ARBA00003889"/>
    </source>
</evidence>
<keyword evidence="12" id="KW-0547">Nucleotide-binding</keyword>
<sequence length="181" mass="20553">MAIVGDTKKRILLTGGIRSGKSAYALELASLMGKQKVFLATAEALDDEMNLRIKNHQLERGDEYQTIEEPLYIADRLKEVGARDVIIIDCLTLWVNNLMFKLGNDEVKMQEQKDKFFDFLKQPTCSIIMVTNEVGLGVIPENKLSRQYINMLGRLNQDVARISDEMIMMISGIAQQIKKEL</sequence>
<dbReference type="GO" id="GO:0005525">
    <property type="term" value="F:GTP binding"/>
    <property type="evidence" value="ECO:0007669"/>
    <property type="project" value="UniProtKB-KW"/>
</dbReference>
<keyword evidence="18" id="KW-0548">Nucleotidyltransferase</keyword>
<evidence type="ECO:0000256" key="12">
    <source>
        <dbReference type="ARBA" id="ARBA00022741"/>
    </source>
</evidence>
<evidence type="ECO:0000256" key="15">
    <source>
        <dbReference type="ARBA" id="ARBA00023134"/>
    </source>
</evidence>
<comment type="catalytic activity">
    <reaction evidence="1">
        <text>adenosylcob(III)inamide + ATP = adenosylcob(III)inamide phosphate + ADP + H(+)</text>
        <dbReference type="Rhea" id="RHEA:15769"/>
        <dbReference type="ChEBI" id="CHEBI:2480"/>
        <dbReference type="ChEBI" id="CHEBI:15378"/>
        <dbReference type="ChEBI" id="CHEBI:30616"/>
        <dbReference type="ChEBI" id="CHEBI:58502"/>
        <dbReference type="ChEBI" id="CHEBI:456216"/>
        <dbReference type="EC" id="2.7.1.156"/>
    </reaction>
</comment>
<evidence type="ECO:0000256" key="7">
    <source>
        <dbReference type="ARBA" id="ARBA00007490"/>
    </source>
</evidence>
<dbReference type="GO" id="GO:0008820">
    <property type="term" value="F:cobinamide phosphate guanylyltransferase activity"/>
    <property type="evidence" value="ECO:0007669"/>
    <property type="project" value="UniProtKB-EC"/>
</dbReference>
<name>A0A3B0W4W3_9ZZZZ</name>
<evidence type="ECO:0000256" key="13">
    <source>
        <dbReference type="ARBA" id="ARBA00022777"/>
    </source>
</evidence>
<evidence type="ECO:0000256" key="5">
    <source>
        <dbReference type="ARBA" id="ARBA00004692"/>
    </source>
</evidence>
<accession>A0A3B0W4W3</accession>
<dbReference type="EC" id="2.7.7.62" evidence="9"/>
<protein>
    <recommendedName>
        <fullName evidence="16">Adenosylcobinamide kinase</fullName>
        <ecNumber evidence="8">2.7.1.156</ecNumber>
        <ecNumber evidence="9">2.7.7.62</ecNumber>
    </recommendedName>
    <alternativeName>
        <fullName evidence="17">Adenosylcobinamide-phosphate guanylyltransferase</fullName>
    </alternativeName>
</protein>
<keyword evidence="15" id="KW-0342">GTP-binding</keyword>
<dbReference type="Pfam" id="PF02283">
    <property type="entry name" value="CobU"/>
    <property type="match status" value="1"/>
</dbReference>
<comment type="pathway">
    <text evidence="6">Cofactor biosynthesis; adenosylcobalamin biosynthesis; adenosylcobalamin from cob(II)yrinate a,c-diamide: step 5/7.</text>
</comment>
<evidence type="ECO:0000256" key="9">
    <source>
        <dbReference type="ARBA" id="ARBA00012523"/>
    </source>
</evidence>
<dbReference type="EC" id="2.7.1.156" evidence="8"/>
<evidence type="ECO:0000256" key="8">
    <source>
        <dbReference type="ARBA" id="ARBA00012016"/>
    </source>
</evidence>
<comment type="similarity">
    <text evidence="7">Belongs to the CobU/CobP family.</text>
</comment>
<reference evidence="18" key="1">
    <citation type="submission" date="2018-06" db="EMBL/GenBank/DDBJ databases">
        <authorList>
            <person name="Zhirakovskaya E."/>
        </authorList>
    </citation>
    <scope>NUCLEOTIDE SEQUENCE</scope>
</reference>
<dbReference type="CDD" id="cd00544">
    <property type="entry name" value="CobU"/>
    <property type="match status" value="1"/>
</dbReference>
<evidence type="ECO:0000256" key="14">
    <source>
        <dbReference type="ARBA" id="ARBA00022840"/>
    </source>
</evidence>
<evidence type="ECO:0000256" key="10">
    <source>
        <dbReference type="ARBA" id="ARBA00022573"/>
    </source>
</evidence>